<keyword evidence="4" id="KW-1185">Reference proteome</keyword>
<feature type="transmembrane region" description="Helical" evidence="2">
    <location>
        <begin position="90"/>
        <end position="111"/>
    </location>
</feature>
<sequence length="116" mass="12665">MEEVRLRAEEEQKNVDSTAEQTAVTRATGKAEATRKNVKDKSSNSSFAEQDLDTFLLGDLEDKDDAPKPTVDGGGCSLALIRTHFISGAIHFPASCILFISKFLLFAAFAFEEAHV</sequence>
<dbReference type="EMBL" id="JAYWIO010000006">
    <property type="protein sequence ID" value="KAK7255557.1"/>
    <property type="molecule type" value="Genomic_DNA"/>
</dbReference>
<evidence type="ECO:0000256" key="2">
    <source>
        <dbReference type="SAM" id="Phobius"/>
    </source>
</evidence>
<evidence type="ECO:0000313" key="3">
    <source>
        <dbReference type="EMBL" id="KAK7255557.1"/>
    </source>
</evidence>
<organism evidence="3 4">
    <name type="scientific">Crotalaria pallida</name>
    <name type="common">Smooth rattlebox</name>
    <name type="synonym">Crotalaria striata</name>
    <dbReference type="NCBI Taxonomy" id="3830"/>
    <lineage>
        <taxon>Eukaryota</taxon>
        <taxon>Viridiplantae</taxon>
        <taxon>Streptophyta</taxon>
        <taxon>Embryophyta</taxon>
        <taxon>Tracheophyta</taxon>
        <taxon>Spermatophyta</taxon>
        <taxon>Magnoliopsida</taxon>
        <taxon>eudicotyledons</taxon>
        <taxon>Gunneridae</taxon>
        <taxon>Pentapetalae</taxon>
        <taxon>rosids</taxon>
        <taxon>fabids</taxon>
        <taxon>Fabales</taxon>
        <taxon>Fabaceae</taxon>
        <taxon>Papilionoideae</taxon>
        <taxon>50 kb inversion clade</taxon>
        <taxon>genistoids sensu lato</taxon>
        <taxon>core genistoids</taxon>
        <taxon>Crotalarieae</taxon>
        <taxon>Crotalaria</taxon>
    </lineage>
</organism>
<accession>A0AAN9EDN3</accession>
<dbReference type="Proteomes" id="UP001372338">
    <property type="component" value="Unassembled WGS sequence"/>
</dbReference>
<dbReference type="AlphaFoldDB" id="A0AAN9EDN3"/>
<protein>
    <submittedName>
        <fullName evidence="3">Uncharacterized protein</fullName>
    </submittedName>
</protein>
<feature type="compositionally biased region" description="Basic and acidic residues" evidence="1">
    <location>
        <begin position="1"/>
        <end position="14"/>
    </location>
</feature>
<feature type="region of interest" description="Disordered" evidence="1">
    <location>
        <begin position="1"/>
        <end position="46"/>
    </location>
</feature>
<keyword evidence="2" id="KW-1133">Transmembrane helix</keyword>
<comment type="caution">
    <text evidence="3">The sequence shown here is derived from an EMBL/GenBank/DDBJ whole genome shotgun (WGS) entry which is preliminary data.</text>
</comment>
<reference evidence="3 4" key="1">
    <citation type="submission" date="2024-01" db="EMBL/GenBank/DDBJ databases">
        <title>The genomes of 5 underutilized Papilionoideae crops provide insights into root nodulation and disease resistanc.</title>
        <authorList>
            <person name="Yuan L."/>
        </authorList>
    </citation>
    <scope>NUCLEOTIDE SEQUENCE [LARGE SCALE GENOMIC DNA]</scope>
    <source>
        <strain evidence="3">ZHUSHIDOU_FW_LH</strain>
        <tissue evidence="3">Leaf</tissue>
    </source>
</reference>
<feature type="compositionally biased region" description="Basic and acidic residues" evidence="1">
    <location>
        <begin position="32"/>
        <end position="42"/>
    </location>
</feature>
<gene>
    <name evidence="3" type="ORF">RIF29_28970</name>
</gene>
<keyword evidence="2" id="KW-0812">Transmembrane</keyword>
<keyword evidence="2" id="KW-0472">Membrane</keyword>
<feature type="compositionally biased region" description="Polar residues" evidence="1">
    <location>
        <begin position="15"/>
        <end position="25"/>
    </location>
</feature>
<name>A0AAN9EDN3_CROPI</name>
<evidence type="ECO:0000313" key="4">
    <source>
        <dbReference type="Proteomes" id="UP001372338"/>
    </source>
</evidence>
<proteinExistence type="predicted"/>
<evidence type="ECO:0000256" key="1">
    <source>
        <dbReference type="SAM" id="MobiDB-lite"/>
    </source>
</evidence>